<name>A0A840E736_9BACT</name>
<reference evidence="7 8" key="1">
    <citation type="submission" date="2020-08" db="EMBL/GenBank/DDBJ databases">
        <title>Genomic Encyclopedia of Type Strains, Phase IV (KMG-IV): sequencing the most valuable type-strain genomes for metagenomic binning, comparative biology and taxonomic classification.</title>
        <authorList>
            <person name="Goeker M."/>
        </authorList>
    </citation>
    <scope>NUCLEOTIDE SEQUENCE [LARGE SCALE GENOMIC DNA]</scope>
    <source>
        <strain evidence="7 8">DSM 105137</strain>
    </source>
</reference>
<dbReference type="RefSeq" id="WP_183495677.1">
    <property type="nucleotide sequence ID" value="NZ_JACIFF010000004.1"/>
</dbReference>
<feature type="signal peptide" evidence="4">
    <location>
        <begin position="1"/>
        <end position="25"/>
    </location>
</feature>
<dbReference type="InterPro" id="IPR011249">
    <property type="entry name" value="Metalloenz_LuxS/M16"/>
</dbReference>
<dbReference type="InterPro" id="IPR001431">
    <property type="entry name" value="Pept_M16_Zn_BS"/>
</dbReference>
<comment type="cofactor">
    <cofactor evidence="1">
        <name>Zn(2+)</name>
        <dbReference type="ChEBI" id="CHEBI:29105"/>
    </cofactor>
</comment>
<dbReference type="InterPro" id="IPR050361">
    <property type="entry name" value="MPP/UQCRC_Complex"/>
</dbReference>
<proteinExistence type="inferred from homology"/>
<dbReference type="PANTHER" id="PTHR11851">
    <property type="entry name" value="METALLOPROTEASE"/>
    <property type="match status" value="1"/>
</dbReference>
<comment type="caution">
    <text evidence="7">The sequence shown here is derived from an EMBL/GenBank/DDBJ whole genome shotgun (WGS) entry which is preliminary data.</text>
</comment>
<comment type="similarity">
    <text evidence="2 3">Belongs to the peptidase M16 family.</text>
</comment>
<keyword evidence="8" id="KW-1185">Reference proteome</keyword>
<keyword evidence="7" id="KW-0378">Hydrolase</keyword>
<feature type="domain" description="Peptidase M16 N-terminal" evidence="5">
    <location>
        <begin position="545"/>
        <end position="636"/>
    </location>
</feature>
<accession>A0A840E736</accession>
<dbReference type="Gene3D" id="3.30.830.10">
    <property type="entry name" value="Metalloenzyme, LuxS/M16 peptidase-like"/>
    <property type="match status" value="4"/>
</dbReference>
<protein>
    <submittedName>
        <fullName evidence="7">Zinc protease</fullName>
        <ecNumber evidence="7">3.4.24.-</ecNumber>
    </submittedName>
</protein>
<evidence type="ECO:0000256" key="2">
    <source>
        <dbReference type="ARBA" id="ARBA00007261"/>
    </source>
</evidence>
<evidence type="ECO:0000256" key="1">
    <source>
        <dbReference type="ARBA" id="ARBA00001947"/>
    </source>
</evidence>
<evidence type="ECO:0000259" key="5">
    <source>
        <dbReference type="Pfam" id="PF00675"/>
    </source>
</evidence>
<feature type="chain" id="PRO_5032991474" evidence="4">
    <location>
        <begin position="26"/>
        <end position="920"/>
    </location>
</feature>
<dbReference type="EC" id="3.4.24.-" evidence="7"/>
<feature type="domain" description="Peptidase M16 C-terminal" evidence="6">
    <location>
        <begin position="664"/>
        <end position="842"/>
    </location>
</feature>
<sequence>MRHLNLSILTLCFSLLWLTTGALQAQSTSAEGPEQITSVEGITEYRLDNGLTVLLFPDQSVPTITVNVTYKVGSRHEAYGETGMAHLLEHLVFKGTPDHPNIPQELTEHGARPNGTTWYDRTNYFETFSATQENLDWALDMEADRMVNSFIAKKDLDSEMTVVRNEFESGENDPGGVLMERVLSTAYLWHNYGKSTIGSKADLENVPIERLQGFYRKYYQPDNAVLVVAGKFNPETTLELIQEKFGAIPRPERELYPTYTREPIQDGERFVELRRVGDVQVVQAAYHIPAGPHADFPAIAVLMDVLTDEPGGRLYTALVEEGNASSIWGFAPALAEPSFAFFNANVLKENDLMEVENKLKHTLDSLAQHPPTEEEVKRAKDGIIKNFEINQRDANRVGLTLSSYIAQGDWRLGFIFRDRVEQVTVADVVRVAEKYFKPQNRTIGRFFPVATPDRAEIPEVSDLTAMTEGYEGREAIAEGEEFDPAYDNIDSRTVSGTLGEKGNIEFALLPKETRGNSVNAMLQLRFGNLDVMRGRAVAGDKAGSMLMMGSEKYTRQQIQDKLDELKTRVSIGGDADGAYASIETENEKLPEVIDLIGEVLRHPTFPQSEFDKMIKEELAAIEERRSDPQAIVFTEMQRRASDFPKDHPFYVMTFDEEVEALKNLKLEDVKQYYNEVYGGGDITFSASGDMDVEAVKEALERNFGDWDSPTEFQRVAREYQAVKPEMVKMETPDKANAWFVAVQTLPLNDAHPDYPALVMGNYMLGGGFLNSRLATRIRQQDGLSYGVGSQFNASSLDERATFMSYAIYNPENREALEKAFREEIDKARNEGFTAEEIAAAKSGWKQNAAVSRAQDRSMAGELGNNAYLDRDMQWDKSLEEKMMALTPEQINAAVKKYIDVDKMVLLRAGDFAKTESGKKP</sequence>
<feature type="domain" description="Peptidase M16 C-terminal" evidence="6">
    <location>
        <begin position="207"/>
        <end position="381"/>
    </location>
</feature>
<dbReference type="PANTHER" id="PTHR11851:SF49">
    <property type="entry name" value="MITOCHONDRIAL-PROCESSING PEPTIDASE SUBUNIT ALPHA"/>
    <property type="match status" value="1"/>
</dbReference>
<dbReference type="GO" id="GO:0004222">
    <property type="term" value="F:metalloendopeptidase activity"/>
    <property type="evidence" value="ECO:0007669"/>
    <property type="project" value="InterPro"/>
</dbReference>
<evidence type="ECO:0000313" key="8">
    <source>
        <dbReference type="Proteomes" id="UP000576209"/>
    </source>
</evidence>
<evidence type="ECO:0000313" key="7">
    <source>
        <dbReference type="EMBL" id="MBB4079435.1"/>
    </source>
</evidence>
<gene>
    <name evidence="7" type="ORF">GGR28_002055</name>
</gene>
<organism evidence="7 8">
    <name type="scientific">Neolewinella aquimaris</name>
    <dbReference type="NCBI Taxonomy" id="1835722"/>
    <lineage>
        <taxon>Bacteria</taxon>
        <taxon>Pseudomonadati</taxon>
        <taxon>Bacteroidota</taxon>
        <taxon>Saprospiria</taxon>
        <taxon>Saprospirales</taxon>
        <taxon>Lewinellaceae</taxon>
        <taxon>Neolewinella</taxon>
    </lineage>
</organism>
<keyword evidence="4" id="KW-0732">Signal</keyword>
<evidence type="ECO:0000259" key="6">
    <source>
        <dbReference type="Pfam" id="PF05193"/>
    </source>
</evidence>
<dbReference type="EMBL" id="JACIFF010000004">
    <property type="protein sequence ID" value="MBB4079435.1"/>
    <property type="molecule type" value="Genomic_DNA"/>
</dbReference>
<dbReference type="Pfam" id="PF05193">
    <property type="entry name" value="Peptidase_M16_C"/>
    <property type="match status" value="2"/>
</dbReference>
<feature type="domain" description="Peptidase M16 N-terminal" evidence="5">
    <location>
        <begin position="57"/>
        <end position="198"/>
    </location>
</feature>
<evidence type="ECO:0000256" key="4">
    <source>
        <dbReference type="SAM" id="SignalP"/>
    </source>
</evidence>
<dbReference type="InterPro" id="IPR007863">
    <property type="entry name" value="Peptidase_M16_C"/>
</dbReference>
<dbReference type="GO" id="GO:0006508">
    <property type="term" value="P:proteolysis"/>
    <property type="evidence" value="ECO:0007669"/>
    <property type="project" value="UniProtKB-KW"/>
</dbReference>
<dbReference type="PROSITE" id="PS00143">
    <property type="entry name" value="INSULINASE"/>
    <property type="match status" value="1"/>
</dbReference>
<dbReference type="SUPFAM" id="SSF63411">
    <property type="entry name" value="LuxS/MPP-like metallohydrolase"/>
    <property type="match status" value="4"/>
</dbReference>
<dbReference type="GO" id="GO:0046872">
    <property type="term" value="F:metal ion binding"/>
    <property type="evidence" value="ECO:0007669"/>
    <property type="project" value="InterPro"/>
</dbReference>
<dbReference type="AlphaFoldDB" id="A0A840E736"/>
<evidence type="ECO:0000256" key="3">
    <source>
        <dbReference type="RuleBase" id="RU004447"/>
    </source>
</evidence>
<dbReference type="Proteomes" id="UP000576209">
    <property type="component" value="Unassembled WGS sequence"/>
</dbReference>
<keyword evidence="7" id="KW-0645">Protease</keyword>
<dbReference type="InterPro" id="IPR011765">
    <property type="entry name" value="Pept_M16_N"/>
</dbReference>
<dbReference type="Pfam" id="PF00675">
    <property type="entry name" value="Peptidase_M16"/>
    <property type="match status" value="2"/>
</dbReference>